<reference evidence="1" key="1">
    <citation type="submission" date="2014-05" db="EMBL/GenBank/DDBJ databases">
        <title>The genome and life-stage specific transcriptomes of Globodera pallida elucidate key aspects of plant parasitism by a cyst nematode.</title>
        <authorList>
            <person name="Cotton J.A."/>
            <person name="Lilley C.J."/>
            <person name="Jones L.M."/>
            <person name="Kikuchi T."/>
            <person name="Reid A.J."/>
            <person name="Thorpe P."/>
            <person name="Tsai I.J."/>
            <person name="Beasley H."/>
            <person name="Blok V."/>
            <person name="Cock P.J.A."/>
            <person name="Van den Akker S.E."/>
            <person name="Holroyd N."/>
            <person name="Hunt M."/>
            <person name="Mantelin S."/>
            <person name="Naghra H."/>
            <person name="Pain A."/>
            <person name="Palomares-Rius J.E."/>
            <person name="Zarowiecki M."/>
            <person name="Berriman M."/>
            <person name="Jones J.T."/>
            <person name="Urwin P.E."/>
        </authorList>
    </citation>
    <scope>NUCLEOTIDE SEQUENCE [LARGE SCALE GENOMIC DNA]</scope>
    <source>
        <strain evidence="1">Lindley</strain>
    </source>
</reference>
<name>A0A183CSM6_GLOPA</name>
<dbReference type="Proteomes" id="UP000050741">
    <property type="component" value="Unassembled WGS sequence"/>
</dbReference>
<accession>A0A183CSM6</accession>
<organism evidence="1 2">
    <name type="scientific">Globodera pallida</name>
    <name type="common">Potato cyst nematode worm</name>
    <name type="synonym">Heterodera pallida</name>
    <dbReference type="NCBI Taxonomy" id="36090"/>
    <lineage>
        <taxon>Eukaryota</taxon>
        <taxon>Metazoa</taxon>
        <taxon>Ecdysozoa</taxon>
        <taxon>Nematoda</taxon>
        <taxon>Chromadorea</taxon>
        <taxon>Rhabditida</taxon>
        <taxon>Tylenchina</taxon>
        <taxon>Tylenchomorpha</taxon>
        <taxon>Tylenchoidea</taxon>
        <taxon>Heteroderidae</taxon>
        <taxon>Heteroderinae</taxon>
        <taxon>Globodera</taxon>
    </lineage>
</organism>
<proteinExistence type="predicted"/>
<sequence>VWLGLFAVALFVVYFKYRQNRSKFWKTFYYMNDYKVFCRRKNASITPTADKKKYSV</sequence>
<protein>
    <submittedName>
        <fullName evidence="2">Trophoblast glycoprotein</fullName>
    </submittedName>
</protein>
<evidence type="ECO:0000313" key="1">
    <source>
        <dbReference type="Proteomes" id="UP000050741"/>
    </source>
</evidence>
<dbReference type="AlphaFoldDB" id="A0A183CSM6"/>
<dbReference type="WBParaSite" id="GPLIN_001588400">
    <property type="protein sequence ID" value="GPLIN_001588400"/>
    <property type="gene ID" value="GPLIN_001588400"/>
</dbReference>
<keyword evidence="1" id="KW-1185">Reference proteome</keyword>
<evidence type="ECO:0000313" key="2">
    <source>
        <dbReference type="WBParaSite" id="GPLIN_001588400"/>
    </source>
</evidence>
<reference evidence="2" key="2">
    <citation type="submission" date="2016-06" db="UniProtKB">
        <authorList>
            <consortium name="WormBaseParasite"/>
        </authorList>
    </citation>
    <scope>IDENTIFICATION</scope>
</reference>